<dbReference type="GO" id="GO:0015031">
    <property type="term" value="P:protein transport"/>
    <property type="evidence" value="ECO:0007669"/>
    <property type="project" value="UniProtKB-KW"/>
</dbReference>
<evidence type="ECO:0000259" key="4">
    <source>
        <dbReference type="Pfam" id="PF12783"/>
    </source>
</evidence>
<gene>
    <name evidence="7" type="ORF">MARPO_0167s0007</name>
</gene>
<keyword evidence="2" id="KW-0653">Protein transport</keyword>
<feature type="domain" description="Mon2 C-terminal" evidence="5">
    <location>
        <begin position="1403"/>
        <end position="1651"/>
    </location>
</feature>
<dbReference type="SUPFAM" id="SSF48371">
    <property type="entry name" value="ARM repeat"/>
    <property type="match status" value="2"/>
</dbReference>
<organism evidence="7 8">
    <name type="scientific">Marchantia polymorpha</name>
    <name type="common">Common liverwort</name>
    <name type="synonym">Marchantia aquatica</name>
    <dbReference type="NCBI Taxonomy" id="3197"/>
    <lineage>
        <taxon>Eukaryota</taxon>
        <taxon>Viridiplantae</taxon>
        <taxon>Streptophyta</taxon>
        <taxon>Embryophyta</taxon>
        <taxon>Marchantiophyta</taxon>
        <taxon>Marchantiopsida</taxon>
        <taxon>Marchantiidae</taxon>
        <taxon>Marchantiales</taxon>
        <taxon>Marchantiaceae</taxon>
        <taxon>Marchantia</taxon>
    </lineage>
</organism>
<evidence type="ECO:0000256" key="3">
    <source>
        <dbReference type="SAM" id="MobiDB-lite"/>
    </source>
</evidence>
<dbReference type="OMA" id="AWRLCLN"/>
<evidence type="ECO:0000313" key="8">
    <source>
        <dbReference type="Proteomes" id="UP000244005"/>
    </source>
</evidence>
<accession>A0A2R6W374</accession>
<name>A0A2R6W374_MARPO</name>
<keyword evidence="8" id="KW-1185">Reference proteome</keyword>
<dbReference type="EMBL" id="KZ772837">
    <property type="protein sequence ID" value="PTQ28314.1"/>
    <property type="molecule type" value="Genomic_DNA"/>
</dbReference>
<protein>
    <recommendedName>
        <fullName evidence="9">Protein MON2 homolog</fullName>
    </recommendedName>
</protein>
<dbReference type="InterPro" id="IPR016024">
    <property type="entry name" value="ARM-type_fold"/>
</dbReference>
<evidence type="ECO:0000259" key="5">
    <source>
        <dbReference type="Pfam" id="PF16206"/>
    </source>
</evidence>
<evidence type="ECO:0000256" key="1">
    <source>
        <dbReference type="ARBA" id="ARBA00022448"/>
    </source>
</evidence>
<feature type="compositionally biased region" description="Low complexity" evidence="3">
    <location>
        <begin position="1675"/>
        <end position="1688"/>
    </location>
</feature>
<dbReference type="Gramene" id="Mp6g05240.1">
    <property type="protein sequence ID" value="Mp6g05240.1.cds1"/>
    <property type="gene ID" value="Mp6g05240"/>
</dbReference>
<dbReference type="PANTHER" id="PTHR34199:SF4">
    <property type="entry name" value="ARM REPEAT SUPERFAMILY PROTEIN"/>
    <property type="match status" value="1"/>
</dbReference>
<feature type="compositionally biased region" description="Polar residues" evidence="3">
    <location>
        <begin position="990"/>
        <end position="1000"/>
    </location>
</feature>
<evidence type="ECO:0000313" key="7">
    <source>
        <dbReference type="EMBL" id="PTQ28314.1"/>
    </source>
</evidence>
<sequence length="1737" mass="188912">MAFVAVLEADLRALSAEARRKYPLVKDAAEHAILKLRSQSDPAQLAKSDDIVRTFLLACEPKNVKLSALGLACMQKLIAHDAVAPTALAPILSTLKEHSEMSDEAVQLKILQTILTILQSQLHPQDEESMAVLLGICLRLLSNNRNADSVHSTAAATLRQAVALIFDRVITAEKLPVLKPDSRSRNARSNSVSGDVSRNIAASKAVEAALKDESCTVTSKSTLTQAGRLGLRLFEDLTSLAGGGTASWLHVSILQRTFALDMLEYVLSHYVPVFRKLGPYQQVLRGQVCSLLMTSMRTSGDHDGEGSEPAYRRLVLRTVANVTRLYSTIVTTECEVFLSMLIKSADLELPLWHRIMVLEVLRGFCVEARMLHLLFQTFDMKPENTSLVTDLVQALANVVRSIQLQEVNEDTLNAVAAMFNSKAKGVEWTMDHEASGAAVIVASEAHAITLAVEGLLGVVFTVAAMTDEALDEGELDSPRLERASSDMKLVGGTGKGGELASTCSSLVQAVWRTLLESLSLMLSRSQGEAIVLEILKGYQAFTQSCGVLRSVHPRDAFLSSLCKFALAPQDEGLSASSLLLAAGRRFDPGSDQREGVVLTVKNVQALRTLFNISHRLNCVLDSSWTMVLETLAVLDRLIHSPHATTQEVSSYGARGIEGRQATDFQILSSLDAQLFESSAIMSTSAVCALLGALRQVSNNSLVGVVSGLGSAASGSSSSSGITNAIGGATLPKIFGVDRMLTVLTHNLHRADLLWDQVSAHLFELTLHESSQVRAVALDALDRSICTVLPCERIRQDAAAFVDATGEGKDDDFGQFVSTVSVSELGTAEKTFTSPRRSRLLDSKATNFRLDTFECAVVAPLSSLYNYGHSLELRCGSLKILLHVLERHGEKLYHSWPSILELLRAVANTSEKDIVPLGFQNVRVIMNDGMLSIPAHALDMCVEVAGAYGAQKTDVNISLTAIGLLWTVADFCARGVDHGVFDGGEGKTRHNSQADVSSRQASPRRPSLQAAPGLNRLDSKAIEHAKDNVPKGLTKRADMDYDGLLLAVYGVIQGLGTDERPEVRNSAIRTLFQSVSGHGYKLSMSMWRHCLWNLMFPLVETVRHLAAISSKDEIGEELGTQGGKTVHMLVHHSRNTAQKQWDETIVLVLGGLSRLIKPYFQFFQSMQDFEKGWETVLKFIKESVVEGSKEVGLAAVSSLHNILLSQLTKGILPSFYFNTAFATYETIVSSTRTNENRVATKARQELVQSLGELYSQGSSMFESKTYLQLLTMVDVCTRYPLTKGETSQAAAGVLLPLHRTVLEVLPLLKPLDEKVQHLWPLFLRQILSYLPGGDQWIGEHCIFRSADLTKSSHESISAGVSVSTALTMNGHGVPKISPRSRNSSAKDLSAVSASPDFSAIPSVFCERAVVVLVQIYLVAPSSVKVLVQPDVIASLGRCMATRRDFPGEELWRAAVGSFNQVVQESLIPDSLEFAQSPDGKGHSRHRFWNQLADVYENFLVGACGRVFSSTGDGTDTQQADELLEASVLDVLCEKVLNNCQDAPNEVVARLVEIIDRCGARISLLPLPSVSLLPIHCGRFSLACLQKLFKLCAVQSSMTESSSQVMVSRVAVSVLVGRCKTILCQFRVDEKETGGKNLPLMRIDEVKLVLQELDRLQLHPLTAGALDLPITRRELSKPSGSSTQPSNSGSETKKNSMVWIRGHILLLFTPLCDLVGSQVSGVSDLLVVLLRSLGTELGL</sequence>
<dbReference type="InterPro" id="IPR032629">
    <property type="entry name" value="DCB_dom"/>
</dbReference>
<reference evidence="8" key="1">
    <citation type="journal article" date="2017" name="Cell">
        <title>Insights into land plant evolution garnered from the Marchantia polymorpha genome.</title>
        <authorList>
            <person name="Bowman J.L."/>
            <person name="Kohchi T."/>
            <person name="Yamato K.T."/>
            <person name="Jenkins J."/>
            <person name="Shu S."/>
            <person name="Ishizaki K."/>
            <person name="Yamaoka S."/>
            <person name="Nishihama R."/>
            <person name="Nakamura Y."/>
            <person name="Berger F."/>
            <person name="Adam C."/>
            <person name="Aki S.S."/>
            <person name="Althoff F."/>
            <person name="Araki T."/>
            <person name="Arteaga-Vazquez M.A."/>
            <person name="Balasubrmanian S."/>
            <person name="Barry K."/>
            <person name="Bauer D."/>
            <person name="Boehm C.R."/>
            <person name="Briginshaw L."/>
            <person name="Caballero-Perez J."/>
            <person name="Catarino B."/>
            <person name="Chen F."/>
            <person name="Chiyoda S."/>
            <person name="Chovatia M."/>
            <person name="Davies K.M."/>
            <person name="Delmans M."/>
            <person name="Demura T."/>
            <person name="Dierschke T."/>
            <person name="Dolan L."/>
            <person name="Dorantes-Acosta A.E."/>
            <person name="Eklund D.M."/>
            <person name="Florent S.N."/>
            <person name="Flores-Sandoval E."/>
            <person name="Fujiyama A."/>
            <person name="Fukuzawa H."/>
            <person name="Galik B."/>
            <person name="Grimanelli D."/>
            <person name="Grimwood J."/>
            <person name="Grossniklaus U."/>
            <person name="Hamada T."/>
            <person name="Haseloff J."/>
            <person name="Hetherington A.J."/>
            <person name="Higo A."/>
            <person name="Hirakawa Y."/>
            <person name="Hundley H.N."/>
            <person name="Ikeda Y."/>
            <person name="Inoue K."/>
            <person name="Inoue S.I."/>
            <person name="Ishida S."/>
            <person name="Jia Q."/>
            <person name="Kakita M."/>
            <person name="Kanazawa T."/>
            <person name="Kawai Y."/>
            <person name="Kawashima T."/>
            <person name="Kennedy M."/>
            <person name="Kinose K."/>
            <person name="Kinoshita T."/>
            <person name="Kohara Y."/>
            <person name="Koide E."/>
            <person name="Komatsu K."/>
            <person name="Kopischke S."/>
            <person name="Kubo M."/>
            <person name="Kyozuka J."/>
            <person name="Lagercrantz U."/>
            <person name="Lin S.S."/>
            <person name="Lindquist E."/>
            <person name="Lipzen A.M."/>
            <person name="Lu C.W."/>
            <person name="De Luna E."/>
            <person name="Martienssen R.A."/>
            <person name="Minamino N."/>
            <person name="Mizutani M."/>
            <person name="Mizutani M."/>
            <person name="Mochizuki N."/>
            <person name="Monte I."/>
            <person name="Mosher R."/>
            <person name="Nagasaki H."/>
            <person name="Nakagami H."/>
            <person name="Naramoto S."/>
            <person name="Nishitani K."/>
            <person name="Ohtani M."/>
            <person name="Okamoto T."/>
            <person name="Okumura M."/>
            <person name="Phillips J."/>
            <person name="Pollak B."/>
            <person name="Reinders A."/>
            <person name="Rovekamp M."/>
            <person name="Sano R."/>
            <person name="Sawa S."/>
            <person name="Schmid M.W."/>
            <person name="Shirakawa M."/>
            <person name="Solano R."/>
            <person name="Spunde A."/>
            <person name="Suetsugu N."/>
            <person name="Sugano S."/>
            <person name="Sugiyama A."/>
            <person name="Sun R."/>
            <person name="Suzuki Y."/>
            <person name="Takenaka M."/>
            <person name="Takezawa D."/>
            <person name="Tomogane H."/>
            <person name="Tsuzuki M."/>
            <person name="Ueda T."/>
            <person name="Umeda M."/>
            <person name="Ward J.M."/>
            <person name="Watanabe Y."/>
            <person name="Yazaki K."/>
            <person name="Yokoyama R."/>
            <person name="Yoshitake Y."/>
            <person name="Yotsui I."/>
            <person name="Zachgo S."/>
            <person name="Schmutz J."/>
        </authorList>
    </citation>
    <scope>NUCLEOTIDE SEQUENCE [LARGE SCALE GENOMIC DNA]</scope>
    <source>
        <strain evidence="8">Tak-1</strain>
    </source>
</reference>
<evidence type="ECO:0000256" key="2">
    <source>
        <dbReference type="ARBA" id="ARBA00022927"/>
    </source>
</evidence>
<dbReference type="Pfam" id="PF12783">
    <property type="entry name" value="Sec7-like_HUS"/>
    <property type="match status" value="1"/>
</dbReference>
<evidence type="ECO:0000259" key="6">
    <source>
        <dbReference type="Pfam" id="PF16213"/>
    </source>
</evidence>
<dbReference type="PANTHER" id="PTHR34199">
    <property type="entry name" value="NUMOD3 MOTIF FAMILY PROTEIN, EXPRESSED"/>
    <property type="match status" value="1"/>
</dbReference>
<proteinExistence type="predicted"/>
<feature type="domain" description="Mon2/Sec7/BIG1-like dimerisation and cyclophilin-binding" evidence="6">
    <location>
        <begin position="3"/>
        <end position="171"/>
    </location>
</feature>
<dbReference type="InterPro" id="IPR032691">
    <property type="entry name" value="Mon2/Sec7/BIG1-like_HUS"/>
</dbReference>
<keyword evidence="1" id="KW-0813">Transport</keyword>
<dbReference type="Pfam" id="PF16213">
    <property type="entry name" value="DCB"/>
    <property type="match status" value="1"/>
</dbReference>
<dbReference type="OrthoDB" id="294853at2759"/>
<dbReference type="Proteomes" id="UP000244005">
    <property type="component" value="Unassembled WGS sequence"/>
</dbReference>
<feature type="region of interest" description="Disordered" evidence="3">
    <location>
        <begin position="1672"/>
        <end position="1691"/>
    </location>
</feature>
<feature type="domain" description="Mon2 C-terminal" evidence="5">
    <location>
        <begin position="930"/>
        <end position="1204"/>
    </location>
</feature>
<dbReference type="InterPro" id="IPR032817">
    <property type="entry name" value="Mon2_C"/>
</dbReference>
<evidence type="ECO:0008006" key="9">
    <source>
        <dbReference type="Google" id="ProtNLM"/>
    </source>
</evidence>
<dbReference type="Pfam" id="PF16206">
    <property type="entry name" value="Mon2_C"/>
    <property type="match status" value="2"/>
</dbReference>
<feature type="region of interest" description="Disordered" evidence="3">
    <location>
        <begin position="981"/>
        <end position="1010"/>
    </location>
</feature>
<feature type="domain" description="Mon2/Sec7/BIG1-like HUS" evidence="4">
    <location>
        <begin position="231"/>
        <end position="385"/>
    </location>
</feature>